<dbReference type="PANTHER" id="PTHR42982">
    <property type="entry name" value="SEC-INDEPENDENT PROTEIN TRANSLOCASE PROTEIN TATA"/>
    <property type="match status" value="1"/>
</dbReference>
<dbReference type="InterPro" id="IPR003369">
    <property type="entry name" value="TatA/B/E"/>
</dbReference>
<keyword evidence="5 9" id="KW-1133">Transmembrane helix</keyword>
<feature type="compositionally biased region" description="Basic and acidic residues" evidence="8">
    <location>
        <begin position="74"/>
        <end position="84"/>
    </location>
</feature>
<gene>
    <name evidence="10" type="ORF">UX13_C0017G0010</name>
</gene>
<dbReference type="AlphaFoldDB" id="A0A0G1PXQ3"/>
<protein>
    <submittedName>
        <fullName evidence="10">Twin-arginine translocation protein, TatA/E family subunit</fullName>
    </submittedName>
</protein>
<keyword evidence="6" id="KW-0811">Translocation</keyword>
<evidence type="ECO:0000256" key="4">
    <source>
        <dbReference type="ARBA" id="ARBA00022927"/>
    </source>
</evidence>
<feature type="transmembrane region" description="Helical" evidence="9">
    <location>
        <begin position="6"/>
        <end position="23"/>
    </location>
</feature>
<dbReference type="GO" id="GO:0015031">
    <property type="term" value="P:protein transport"/>
    <property type="evidence" value="ECO:0007669"/>
    <property type="project" value="UniProtKB-KW"/>
</dbReference>
<dbReference type="Pfam" id="PF02416">
    <property type="entry name" value="TatA_B_E"/>
    <property type="match status" value="1"/>
</dbReference>
<feature type="region of interest" description="Disordered" evidence="8">
    <location>
        <begin position="48"/>
        <end position="84"/>
    </location>
</feature>
<evidence type="ECO:0000313" key="11">
    <source>
        <dbReference type="Proteomes" id="UP000034329"/>
    </source>
</evidence>
<dbReference type="Gene3D" id="1.20.5.3310">
    <property type="match status" value="1"/>
</dbReference>
<evidence type="ECO:0000256" key="9">
    <source>
        <dbReference type="SAM" id="Phobius"/>
    </source>
</evidence>
<keyword evidence="7 9" id="KW-0472">Membrane</keyword>
<evidence type="ECO:0000256" key="6">
    <source>
        <dbReference type="ARBA" id="ARBA00023010"/>
    </source>
</evidence>
<evidence type="ECO:0000256" key="3">
    <source>
        <dbReference type="ARBA" id="ARBA00022692"/>
    </source>
</evidence>
<keyword evidence="4" id="KW-0653">Protein transport</keyword>
<evidence type="ECO:0000256" key="7">
    <source>
        <dbReference type="ARBA" id="ARBA00023136"/>
    </source>
</evidence>
<sequence length="84" mass="9055">MLNNLGTVEVMVVSVVLLLLFGGKKLNDIAHGLGKSQKEFEKAKKEYEEVLTQKGKEEAPPEETPTNNTPQAGSDEKTGGDLNA</sequence>
<comment type="subcellular location">
    <subcellularLocation>
        <location evidence="1">Membrane</location>
        <topology evidence="1">Single-pass membrane protein</topology>
    </subcellularLocation>
</comment>
<name>A0A0G1PXQ3_9BACT</name>
<evidence type="ECO:0000256" key="8">
    <source>
        <dbReference type="SAM" id="MobiDB-lite"/>
    </source>
</evidence>
<proteinExistence type="predicted"/>
<reference evidence="10 11" key="1">
    <citation type="journal article" date="2015" name="Nature">
        <title>rRNA introns, odd ribosomes, and small enigmatic genomes across a large radiation of phyla.</title>
        <authorList>
            <person name="Brown C.T."/>
            <person name="Hug L.A."/>
            <person name="Thomas B.C."/>
            <person name="Sharon I."/>
            <person name="Castelle C.J."/>
            <person name="Singh A."/>
            <person name="Wilkins M.J."/>
            <person name="Williams K.H."/>
            <person name="Banfield J.F."/>
        </authorList>
    </citation>
    <scope>NUCLEOTIDE SEQUENCE [LARGE SCALE GENOMIC DNA]</scope>
</reference>
<evidence type="ECO:0000313" key="10">
    <source>
        <dbReference type="EMBL" id="KKU10218.1"/>
    </source>
</evidence>
<comment type="caution">
    <text evidence="10">The sequence shown here is derived from an EMBL/GenBank/DDBJ whole genome shotgun (WGS) entry which is preliminary data.</text>
</comment>
<dbReference type="EMBL" id="LCLA01000017">
    <property type="protein sequence ID" value="KKU10218.1"/>
    <property type="molecule type" value="Genomic_DNA"/>
</dbReference>
<dbReference type="Proteomes" id="UP000034329">
    <property type="component" value="Unassembled WGS sequence"/>
</dbReference>
<organism evidence="10 11">
    <name type="scientific">Candidatus Woesebacteria bacterium GW2011_GWB1_45_5</name>
    <dbReference type="NCBI Taxonomy" id="1618581"/>
    <lineage>
        <taxon>Bacteria</taxon>
        <taxon>Candidatus Woeseibacteriota</taxon>
    </lineage>
</organism>
<accession>A0A0G1PXQ3</accession>
<evidence type="ECO:0000256" key="5">
    <source>
        <dbReference type="ARBA" id="ARBA00022989"/>
    </source>
</evidence>
<evidence type="ECO:0000256" key="1">
    <source>
        <dbReference type="ARBA" id="ARBA00004167"/>
    </source>
</evidence>
<keyword evidence="2" id="KW-0813">Transport</keyword>
<dbReference type="GO" id="GO:0016020">
    <property type="term" value="C:membrane"/>
    <property type="evidence" value="ECO:0007669"/>
    <property type="project" value="UniProtKB-ARBA"/>
</dbReference>
<dbReference type="PANTHER" id="PTHR42982:SF1">
    <property type="entry name" value="SEC-INDEPENDENT PROTEIN TRANSLOCASE PROTEIN TATA"/>
    <property type="match status" value="1"/>
</dbReference>
<keyword evidence="3 9" id="KW-0812">Transmembrane</keyword>
<evidence type="ECO:0000256" key="2">
    <source>
        <dbReference type="ARBA" id="ARBA00022448"/>
    </source>
</evidence>